<evidence type="ECO:0000313" key="2">
    <source>
        <dbReference type="Proteomes" id="UP000464669"/>
    </source>
</evidence>
<reference evidence="1 2" key="1">
    <citation type="submission" date="2019-11" db="EMBL/GenBank/DDBJ databases">
        <authorList>
            <person name="Lewis R."/>
            <person name="Clooney A.G."/>
            <person name="Stockdale S.R."/>
            <person name="Buttimer C."/>
            <person name="Draper L.A."/>
            <person name="Ross R.P."/>
            <person name="Hill C."/>
        </authorList>
    </citation>
    <scope>NUCLEOTIDE SEQUENCE [LARGE SCALE GENOMIC DNA]</scope>
</reference>
<dbReference type="Proteomes" id="UP000464669">
    <property type="component" value="Segment"/>
</dbReference>
<name>A0A6B7ZEG9_9CAUD</name>
<evidence type="ECO:0000313" key="1">
    <source>
        <dbReference type="EMBL" id="QGH71887.1"/>
    </source>
</evidence>
<gene>
    <name evidence="1" type="ORF">N1M2_24</name>
</gene>
<accession>A0A6B7ZEG9</accession>
<keyword evidence="2" id="KW-1185">Reference proteome</keyword>
<protein>
    <submittedName>
        <fullName evidence="1">Uncharacterized protein</fullName>
    </submittedName>
</protein>
<proteinExistence type="predicted"/>
<dbReference type="EMBL" id="MN642089">
    <property type="protein sequence ID" value="QGH71887.1"/>
    <property type="molecule type" value="Genomic_DNA"/>
</dbReference>
<organism evidence="1 2">
    <name type="scientific">Klebsiella phage N1M2</name>
    <dbReference type="NCBI Taxonomy" id="2664939"/>
    <lineage>
        <taxon>Viruses</taxon>
        <taxon>Duplodnaviria</taxon>
        <taxon>Heunggongvirae</taxon>
        <taxon>Uroviricota</taxon>
        <taxon>Caudoviricetes</taxon>
        <taxon>Chimalliviridae</taxon>
        <taxon>Nimduovirus</taxon>
        <taxon>Nimduovirus N1M2</taxon>
    </lineage>
</organism>
<sequence>MSLNKTSVENQIMGGIAIIMQSIRDKTSDLYKEACAYSNMEIPNLYMVISKYTIHEPGLIGYFSIGFQTPNHKHVTDVMEVAYTTSGTFYRFQGVSIRIACTETMEVMSTQEQMNWMKIIVQSNTELLAVLEANEEFNNGNKKNSK</sequence>